<name>A0A7R5KUA7_9PASS</name>
<dbReference type="SUPFAM" id="SSF53686">
    <property type="entry name" value="Tryptophan synthase beta subunit-like PLP-dependent enzymes"/>
    <property type="match status" value="1"/>
</dbReference>
<dbReference type="InterPro" id="IPR000634">
    <property type="entry name" value="Ser/Thr_deHydtase_PyrdxlP-BS"/>
</dbReference>
<dbReference type="InterPro" id="IPR036052">
    <property type="entry name" value="TrpB-like_PALP_sf"/>
</dbReference>
<dbReference type="GO" id="GO:0003941">
    <property type="term" value="F:L-serine ammonia-lyase activity"/>
    <property type="evidence" value="ECO:0007669"/>
    <property type="project" value="TreeGrafter"/>
</dbReference>
<comment type="cofactor">
    <cofactor evidence="1">
        <name>pyridoxal 5'-phosphate</name>
        <dbReference type="ChEBI" id="CHEBI:597326"/>
    </cofactor>
</comment>
<dbReference type="GeneID" id="113984349"/>
<keyword evidence="3" id="KW-0456">Lyase</keyword>
<dbReference type="PANTHER" id="PTHR48078">
    <property type="entry name" value="THREONINE DEHYDRATASE, MITOCHONDRIAL-RELATED"/>
    <property type="match status" value="1"/>
</dbReference>
<dbReference type="PANTHER" id="PTHR48078:SF16">
    <property type="entry name" value="SERINE DEHYDRATASE-LIKE"/>
    <property type="match status" value="1"/>
</dbReference>
<sequence length="167" mass="17639">MAPLEASIHCQGHGSPAWWGQKPFHIISAIPESLPLSKAAGTKVFMKLENVQPTGSFKIRGIGHLCQEAAKKGSTPPTAFSSTQRPCRDGETETRGADEPGAHIAGRAGARVLPLLASTHPALPLGHARYPPLHAPTLHPPPVPPLLLPELFGLELPTSISKRSLSA</sequence>
<keyword evidence="5" id="KW-1185">Reference proteome</keyword>
<dbReference type="InParanoid" id="A0A7R5KUA7"/>
<evidence type="ECO:0000313" key="5">
    <source>
        <dbReference type="Proteomes" id="UP000504627"/>
    </source>
</evidence>
<protein>
    <submittedName>
        <fullName evidence="6">L-serine dehydratase/L-threonine deaminase-like</fullName>
    </submittedName>
</protein>
<dbReference type="Proteomes" id="UP000504627">
    <property type="component" value="Unplaced"/>
</dbReference>
<feature type="compositionally biased region" description="Polar residues" evidence="4">
    <location>
        <begin position="75"/>
        <end position="85"/>
    </location>
</feature>
<dbReference type="RefSeq" id="XP_039240144.1">
    <property type="nucleotide sequence ID" value="XM_039384210.1"/>
</dbReference>
<gene>
    <name evidence="6" type="primary">LOC113984349</name>
</gene>
<dbReference type="InterPro" id="IPR050147">
    <property type="entry name" value="Ser/Thr_Dehydratase"/>
</dbReference>
<dbReference type="GO" id="GO:0030170">
    <property type="term" value="F:pyridoxal phosphate binding"/>
    <property type="evidence" value="ECO:0007669"/>
    <property type="project" value="InterPro"/>
</dbReference>
<dbReference type="Gene3D" id="3.40.50.1100">
    <property type="match status" value="2"/>
</dbReference>
<dbReference type="GO" id="GO:0004794">
    <property type="term" value="F:threonine deaminase activity"/>
    <property type="evidence" value="ECO:0007669"/>
    <property type="project" value="TreeGrafter"/>
</dbReference>
<dbReference type="GO" id="GO:0009097">
    <property type="term" value="P:isoleucine biosynthetic process"/>
    <property type="evidence" value="ECO:0007669"/>
    <property type="project" value="TreeGrafter"/>
</dbReference>
<dbReference type="GO" id="GO:0006565">
    <property type="term" value="P:L-serine catabolic process"/>
    <property type="evidence" value="ECO:0007669"/>
    <property type="project" value="TreeGrafter"/>
</dbReference>
<evidence type="ECO:0000256" key="4">
    <source>
        <dbReference type="SAM" id="MobiDB-lite"/>
    </source>
</evidence>
<keyword evidence="2" id="KW-0663">Pyridoxal phosphate</keyword>
<dbReference type="GO" id="GO:0006567">
    <property type="term" value="P:L-threonine catabolic process"/>
    <property type="evidence" value="ECO:0007669"/>
    <property type="project" value="TreeGrafter"/>
</dbReference>
<reference evidence="6" key="1">
    <citation type="submission" date="2025-08" db="UniProtKB">
        <authorList>
            <consortium name="RefSeq"/>
        </authorList>
    </citation>
    <scope>IDENTIFICATION</scope>
    <source>
        <tissue evidence="6">Muscle</tissue>
    </source>
</reference>
<evidence type="ECO:0000256" key="2">
    <source>
        <dbReference type="ARBA" id="ARBA00022898"/>
    </source>
</evidence>
<evidence type="ECO:0000256" key="1">
    <source>
        <dbReference type="ARBA" id="ARBA00001933"/>
    </source>
</evidence>
<organism evidence="5 6">
    <name type="scientific">Pipra filicauda</name>
    <name type="common">Wire-tailed manakin</name>
    <dbReference type="NCBI Taxonomy" id="649802"/>
    <lineage>
        <taxon>Eukaryota</taxon>
        <taxon>Metazoa</taxon>
        <taxon>Chordata</taxon>
        <taxon>Craniata</taxon>
        <taxon>Vertebrata</taxon>
        <taxon>Euteleostomi</taxon>
        <taxon>Archelosauria</taxon>
        <taxon>Archosauria</taxon>
        <taxon>Dinosauria</taxon>
        <taxon>Saurischia</taxon>
        <taxon>Theropoda</taxon>
        <taxon>Coelurosauria</taxon>
        <taxon>Aves</taxon>
        <taxon>Neognathae</taxon>
        <taxon>Neoaves</taxon>
        <taxon>Telluraves</taxon>
        <taxon>Australaves</taxon>
        <taxon>Passeriformes</taxon>
        <taxon>Pipridae</taxon>
        <taxon>Pipra</taxon>
    </lineage>
</organism>
<dbReference type="PROSITE" id="PS00165">
    <property type="entry name" value="DEHYDRATASE_SER_THR"/>
    <property type="match status" value="1"/>
</dbReference>
<accession>A0A7R5KUA7</accession>
<feature type="region of interest" description="Disordered" evidence="4">
    <location>
        <begin position="70"/>
        <end position="102"/>
    </location>
</feature>
<dbReference type="AlphaFoldDB" id="A0A7R5KUA7"/>
<proteinExistence type="predicted"/>
<feature type="compositionally biased region" description="Basic and acidic residues" evidence="4">
    <location>
        <begin position="86"/>
        <end position="101"/>
    </location>
</feature>
<evidence type="ECO:0000313" key="6">
    <source>
        <dbReference type="RefSeq" id="XP_039240144.1"/>
    </source>
</evidence>
<evidence type="ECO:0000256" key="3">
    <source>
        <dbReference type="ARBA" id="ARBA00023239"/>
    </source>
</evidence>